<evidence type="ECO:0000256" key="8">
    <source>
        <dbReference type="ARBA" id="ARBA00023078"/>
    </source>
</evidence>
<dbReference type="PANTHER" id="PTHR30071:SF1">
    <property type="entry name" value="CYTOCHROME B_B6 PROTEIN-RELATED"/>
    <property type="match status" value="1"/>
</dbReference>
<dbReference type="InterPro" id="IPR003557">
    <property type="entry name" value="Cyt_c_biogenesis_CcmC"/>
</dbReference>
<feature type="transmembrane region" description="Helical" evidence="10">
    <location>
        <begin position="228"/>
        <end position="245"/>
    </location>
</feature>
<keyword evidence="8" id="KW-0793">Thylakoid</keyword>
<accession>A0A840UQ70</accession>
<evidence type="ECO:0000256" key="7">
    <source>
        <dbReference type="ARBA" id="ARBA00022989"/>
    </source>
</evidence>
<organism evidence="12 13">
    <name type="scientific">Desulfoprunum benzoelyticum</name>
    <dbReference type="NCBI Taxonomy" id="1506996"/>
    <lineage>
        <taxon>Bacteria</taxon>
        <taxon>Pseudomonadati</taxon>
        <taxon>Thermodesulfobacteriota</taxon>
        <taxon>Desulfobulbia</taxon>
        <taxon>Desulfobulbales</taxon>
        <taxon>Desulfobulbaceae</taxon>
        <taxon>Desulfoprunum</taxon>
    </lineage>
</organism>
<dbReference type="Pfam" id="PF01578">
    <property type="entry name" value="Cytochrom_C_asm"/>
    <property type="match status" value="1"/>
</dbReference>
<evidence type="ECO:0000259" key="11">
    <source>
        <dbReference type="Pfam" id="PF01578"/>
    </source>
</evidence>
<evidence type="ECO:0000313" key="12">
    <source>
        <dbReference type="EMBL" id="MBB5346733.1"/>
    </source>
</evidence>
<dbReference type="NCBIfam" id="TIGR03144">
    <property type="entry name" value="cytochr_II_ccsB"/>
    <property type="match status" value="1"/>
</dbReference>
<feature type="transmembrane region" description="Helical" evidence="10">
    <location>
        <begin position="68"/>
        <end position="88"/>
    </location>
</feature>
<keyword evidence="5 10" id="KW-0812">Transmembrane</keyword>
<sequence>MTSSLLLGITTFTYLLATLCFVYIFVFKAYRAYFFAITVTILALVIQTTGIGLRWYESYAMGIGHAPLTNMYESVVFFSWTIALLYLLMEWKFRTRILGLFALPFAFLAMAYASFSTGISKEISPLIPALQSNWLIAHVITCFVGYAAFTVAAGLGLMFLLKISKGGEKKKGGSQLLAAIPEPDIIEDLIYKSMLFGFIWLTAGIITGAVWANSAWGTYWSWDPKETWSLITWFIYAITLHSRYTRGWTGKPLAWLAILGFFSVIFTYYGVNFFLSGLHSYGSG</sequence>
<comment type="similarity">
    <text evidence="3">Belongs to the CcmC/CycZ/HelC family.</text>
</comment>
<dbReference type="InterPro" id="IPR017562">
    <property type="entry name" value="Cyt_c_biogenesis_CcsA"/>
</dbReference>
<feature type="transmembrane region" description="Helical" evidence="10">
    <location>
        <begin position="6"/>
        <end position="26"/>
    </location>
</feature>
<comment type="caution">
    <text evidence="12">The sequence shown here is derived from an EMBL/GenBank/DDBJ whole genome shotgun (WGS) entry which is preliminary data.</text>
</comment>
<dbReference type="PANTHER" id="PTHR30071">
    <property type="entry name" value="HEME EXPORTER PROTEIN C"/>
    <property type="match status" value="1"/>
</dbReference>
<evidence type="ECO:0000256" key="3">
    <source>
        <dbReference type="ARBA" id="ARBA00005840"/>
    </source>
</evidence>
<protein>
    <recommendedName>
        <fullName evidence="4">Heme exporter protein C</fullName>
    </recommendedName>
</protein>
<evidence type="ECO:0000256" key="5">
    <source>
        <dbReference type="ARBA" id="ARBA00022692"/>
    </source>
</evidence>
<dbReference type="Proteomes" id="UP000539642">
    <property type="component" value="Unassembled WGS sequence"/>
</dbReference>
<evidence type="ECO:0000256" key="4">
    <source>
        <dbReference type="ARBA" id="ARBA00016463"/>
    </source>
</evidence>
<feature type="transmembrane region" description="Helical" evidence="10">
    <location>
        <begin position="135"/>
        <end position="161"/>
    </location>
</feature>
<comment type="subcellular location">
    <subcellularLocation>
        <location evidence="2">Membrane</location>
        <topology evidence="2">Multi-pass membrane protein</topology>
    </subcellularLocation>
</comment>
<keyword evidence="6" id="KW-0201">Cytochrome c-type biogenesis</keyword>
<keyword evidence="9 10" id="KW-0472">Membrane</keyword>
<dbReference type="InterPro" id="IPR002541">
    <property type="entry name" value="Cyt_c_assembly"/>
</dbReference>
<gene>
    <name evidence="12" type="ORF">HNQ81_000440</name>
</gene>
<feature type="transmembrane region" description="Helical" evidence="10">
    <location>
        <begin position="252"/>
        <end position="271"/>
    </location>
</feature>
<feature type="transmembrane region" description="Helical" evidence="10">
    <location>
        <begin position="195"/>
        <end position="216"/>
    </location>
</feature>
<comment type="function">
    <text evidence="1">Required for the export of heme to the periplasm for the biogenesis of c-type cytochromes.</text>
</comment>
<evidence type="ECO:0000256" key="1">
    <source>
        <dbReference type="ARBA" id="ARBA00002442"/>
    </source>
</evidence>
<evidence type="ECO:0000256" key="6">
    <source>
        <dbReference type="ARBA" id="ARBA00022748"/>
    </source>
</evidence>
<dbReference type="PRINTS" id="PR01386">
    <property type="entry name" value="CCMCBIOGNSIS"/>
</dbReference>
<evidence type="ECO:0000313" key="13">
    <source>
        <dbReference type="Proteomes" id="UP000539642"/>
    </source>
</evidence>
<dbReference type="GO" id="GO:0005886">
    <property type="term" value="C:plasma membrane"/>
    <property type="evidence" value="ECO:0007669"/>
    <property type="project" value="TreeGrafter"/>
</dbReference>
<dbReference type="RefSeq" id="WP_183347830.1">
    <property type="nucleotide sequence ID" value="NZ_JACHEO010000001.1"/>
</dbReference>
<keyword evidence="13" id="KW-1185">Reference proteome</keyword>
<keyword evidence="7 10" id="KW-1133">Transmembrane helix</keyword>
<dbReference type="EMBL" id="JACHEO010000001">
    <property type="protein sequence ID" value="MBB5346733.1"/>
    <property type="molecule type" value="Genomic_DNA"/>
</dbReference>
<reference evidence="12 13" key="1">
    <citation type="submission" date="2020-08" db="EMBL/GenBank/DDBJ databases">
        <title>Genomic Encyclopedia of Type Strains, Phase IV (KMG-IV): sequencing the most valuable type-strain genomes for metagenomic binning, comparative biology and taxonomic classification.</title>
        <authorList>
            <person name="Goeker M."/>
        </authorList>
    </citation>
    <scope>NUCLEOTIDE SEQUENCE [LARGE SCALE GENOMIC DNA]</scope>
    <source>
        <strain evidence="12 13">DSM 28570</strain>
    </source>
</reference>
<dbReference type="InterPro" id="IPR045062">
    <property type="entry name" value="Cyt_c_biogenesis_CcsA/CcmC"/>
</dbReference>
<feature type="domain" description="Cytochrome c assembly protein" evidence="11">
    <location>
        <begin position="69"/>
        <end position="279"/>
    </location>
</feature>
<dbReference type="GO" id="GO:0020037">
    <property type="term" value="F:heme binding"/>
    <property type="evidence" value="ECO:0007669"/>
    <property type="project" value="InterPro"/>
</dbReference>
<dbReference type="GO" id="GO:0015232">
    <property type="term" value="F:heme transmembrane transporter activity"/>
    <property type="evidence" value="ECO:0007669"/>
    <property type="project" value="InterPro"/>
</dbReference>
<feature type="transmembrane region" description="Helical" evidence="10">
    <location>
        <begin position="97"/>
        <end position="115"/>
    </location>
</feature>
<name>A0A840UQ70_9BACT</name>
<dbReference type="AlphaFoldDB" id="A0A840UQ70"/>
<proteinExistence type="inferred from homology"/>
<evidence type="ECO:0000256" key="10">
    <source>
        <dbReference type="SAM" id="Phobius"/>
    </source>
</evidence>
<evidence type="ECO:0000256" key="2">
    <source>
        <dbReference type="ARBA" id="ARBA00004141"/>
    </source>
</evidence>
<dbReference type="GO" id="GO:0017004">
    <property type="term" value="P:cytochrome complex assembly"/>
    <property type="evidence" value="ECO:0007669"/>
    <property type="project" value="UniProtKB-KW"/>
</dbReference>
<feature type="transmembrane region" description="Helical" evidence="10">
    <location>
        <begin position="33"/>
        <end position="56"/>
    </location>
</feature>
<evidence type="ECO:0000256" key="9">
    <source>
        <dbReference type="ARBA" id="ARBA00023136"/>
    </source>
</evidence>